<sequence length="257" mass="29688">MKKILPALLLLLIVSSSFAQNNAYGAGEFFKFRVHYGFVTAGYASLEVKNATLKGKDVYHVRGYGKTVGVSRWFFKVEDDYQSYIDKEKDIPYKFIRKIDEGGYTKDVVVDFDHSSKKATVNDKKHNETSVFSFPKNTQDMISAFYYLRNHLDVEKIKEGDIIEMNMFFDKENFKFQLKFMGRENLSTNFGEIRTLVFRPYVQSGRVFKEKESLTVWISDDENKIPLLVKANLAVGSLKASLIEFKGLQHSFQIIVK</sequence>
<organism evidence="2 3">
    <name type="scientific">Aequorivita ciconiae</name>
    <dbReference type="NCBI Taxonomy" id="2494375"/>
    <lineage>
        <taxon>Bacteria</taxon>
        <taxon>Pseudomonadati</taxon>
        <taxon>Bacteroidota</taxon>
        <taxon>Flavobacteriia</taxon>
        <taxon>Flavobacteriales</taxon>
        <taxon>Flavobacteriaceae</taxon>
        <taxon>Aequorivita</taxon>
    </lineage>
</organism>
<dbReference type="Pfam" id="PF11306">
    <property type="entry name" value="DUF3108"/>
    <property type="match status" value="1"/>
</dbReference>
<dbReference type="EMBL" id="CP034951">
    <property type="protein sequence ID" value="QAA82574.1"/>
    <property type="molecule type" value="Genomic_DNA"/>
</dbReference>
<gene>
    <name evidence="2" type="ORF">EI546_12970</name>
</gene>
<dbReference type="KEGG" id="aev:EI546_12970"/>
<evidence type="ECO:0000313" key="2">
    <source>
        <dbReference type="EMBL" id="QAA82574.1"/>
    </source>
</evidence>
<keyword evidence="3" id="KW-1185">Reference proteome</keyword>
<dbReference type="InterPro" id="IPR021457">
    <property type="entry name" value="DUF3108"/>
</dbReference>
<evidence type="ECO:0000313" key="3">
    <source>
        <dbReference type="Proteomes" id="UP000285517"/>
    </source>
</evidence>
<name>A0A410G5J7_9FLAO</name>
<dbReference type="RefSeq" id="WP_128250939.1">
    <property type="nucleotide sequence ID" value="NZ_CP034951.1"/>
</dbReference>
<feature type="signal peptide" evidence="1">
    <location>
        <begin position="1"/>
        <end position="19"/>
    </location>
</feature>
<dbReference type="AlphaFoldDB" id="A0A410G5J7"/>
<keyword evidence="1" id="KW-0732">Signal</keyword>
<dbReference type="OrthoDB" id="9808473at2"/>
<evidence type="ECO:0000256" key="1">
    <source>
        <dbReference type="SAM" id="SignalP"/>
    </source>
</evidence>
<protein>
    <submittedName>
        <fullName evidence="2">DUF3108 domain-containing protein</fullName>
    </submittedName>
</protein>
<reference evidence="2 3" key="1">
    <citation type="submission" date="2019-01" db="EMBL/GenBank/DDBJ databases">
        <title>Complete genome sequencing of Aequorivita sp. H23M31.</title>
        <authorList>
            <person name="Bae J.-W."/>
        </authorList>
    </citation>
    <scope>NUCLEOTIDE SEQUENCE [LARGE SCALE GENOMIC DNA]</scope>
    <source>
        <strain evidence="2 3">H23M31</strain>
    </source>
</reference>
<feature type="chain" id="PRO_5019444414" evidence="1">
    <location>
        <begin position="20"/>
        <end position="257"/>
    </location>
</feature>
<dbReference type="Proteomes" id="UP000285517">
    <property type="component" value="Chromosome"/>
</dbReference>
<proteinExistence type="predicted"/>
<accession>A0A410G5J7</accession>